<dbReference type="OrthoDB" id="9780707at2"/>
<dbReference type="GO" id="GO:0009236">
    <property type="term" value="P:cobalamin biosynthetic process"/>
    <property type="evidence" value="ECO:0007669"/>
    <property type="project" value="UniProtKB-UniPathway"/>
</dbReference>
<keyword evidence="3 7" id="KW-0489">Methyltransferase</keyword>
<feature type="domain" description="Methyltransferase" evidence="6">
    <location>
        <begin position="32"/>
        <end position="163"/>
    </location>
</feature>
<dbReference type="Gene3D" id="3.40.50.150">
    <property type="entry name" value="Vaccinia Virus protein VP39"/>
    <property type="match status" value="1"/>
</dbReference>
<evidence type="ECO:0000259" key="6">
    <source>
        <dbReference type="Pfam" id="PF13847"/>
    </source>
</evidence>
<dbReference type="PANTHER" id="PTHR43182:SF1">
    <property type="entry name" value="COBALT-PRECORRIN-7 C(5)-METHYLTRANSFERASE"/>
    <property type="match status" value="1"/>
</dbReference>
<dbReference type="InterPro" id="IPR014008">
    <property type="entry name" value="Cbl_synth_MTase_CbiT"/>
</dbReference>
<name>A0A151B6J9_9CLOT</name>
<sequence>MIYIRDEEFIRGNCPMTKEEIRILSISKMKLDSGYNVLDIGAGTGSISIQAAKICNKGHVTAIEKNDEAIDIINKNKEKFSVNNLKILKGEAVELLNSINETYDAIFIGGSGGNLEKIIESCYAKLKNGGNIVLNFITISNVYKSMETLKRLGLNAQCTQISISKTRNKTYMLMANNPIFIVSAEKV</sequence>
<protein>
    <submittedName>
        <fullName evidence="7">Putative cobalt-precorrin-6Y C(15)-methyltransferase</fullName>
        <ecNumber evidence="7">2.1.1.-</ecNumber>
    </submittedName>
</protein>
<accession>A0A151B6J9</accession>
<dbReference type="EC" id="2.1.1.-" evidence="7"/>
<comment type="caution">
    <text evidence="7">The sequence shown here is derived from an EMBL/GenBank/DDBJ whole genome shotgun (WGS) entry which is preliminary data.</text>
</comment>
<dbReference type="InterPro" id="IPR029063">
    <property type="entry name" value="SAM-dependent_MTases_sf"/>
</dbReference>
<keyword evidence="4 7" id="KW-0808">Transferase</keyword>
<dbReference type="InterPro" id="IPR050714">
    <property type="entry name" value="Cobalamin_biosynth_MTase"/>
</dbReference>
<keyword evidence="8" id="KW-1185">Reference proteome</keyword>
<dbReference type="PATRIC" id="fig|1121338.3.peg.458"/>
<keyword evidence="5" id="KW-0949">S-adenosyl-L-methionine</keyword>
<dbReference type="RefSeq" id="WP_066821977.1">
    <property type="nucleotide sequence ID" value="NZ_LTBA01000002.1"/>
</dbReference>
<proteinExistence type="predicted"/>
<dbReference type="Proteomes" id="UP000075531">
    <property type="component" value="Unassembled WGS sequence"/>
</dbReference>
<evidence type="ECO:0000256" key="2">
    <source>
        <dbReference type="ARBA" id="ARBA00022573"/>
    </source>
</evidence>
<dbReference type="GO" id="GO:0008276">
    <property type="term" value="F:protein methyltransferase activity"/>
    <property type="evidence" value="ECO:0007669"/>
    <property type="project" value="InterPro"/>
</dbReference>
<organism evidence="7 8">
    <name type="scientific">Clostridium tepidiprofundi DSM 19306</name>
    <dbReference type="NCBI Taxonomy" id="1121338"/>
    <lineage>
        <taxon>Bacteria</taxon>
        <taxon>Bacillati</taxon>
        <taxon>Bacillota</taxon>
        <taxon>Clostridia</taxon>
        <taxon>Eubacteriales</taxon>
        <taxon>Clostridiaceae</taxon>
        <taxon>Clostridium</taxon>
    </lineage>
</organism>
<evidence type="ECO:0000256" key="3">
    <source>
        <dbReference type="ARBA" id="ARBA00022603"/>
    </source>
</evidence>
<dbReference type="EMBL" id="LTBA01000002">
    <property type="protein sequence ID" value="KYH35514.1"/>
    <property type="molecule type" value="Genomic_DNA"/>
</dbReference>
<evidence type="ECO:0000313" key="7">
    <source>
        <dbReference type="EMBL" id="KYH35514.1"/>
    </source>
</evidence>
<dbReference type="AlphaFoldDB" id="A0A151B6J9"/>
<keyword evidence="2" id="KW-0169">Cobalamin biosynthesis</keyword>
<dbReference type="GO" id="GO:0032259">
    <property type="term" value="P:methylation"/>
    <property type="evidence" value="ECO:0007669"/>
    <property type="project" value="UniProtKB-KW"/>
</dbReference>
<dbReference type="CDD" id="cd02440">
    <property type="entry name" value="AdoMet_MTases"/>
    <property type="match status" value="1"/>
</dbReference>
<dbReference type="NCBIfam" id="TIGR02469">
    <property type="entry name" value="CbiT"/>
    <property type="match status" value="1"/>
</dbReference>
<dbReference type="Pfam" id="PF13847">
    <property type="entry name" value="Methyltransf_31"/>
    <property type="match status" value="1"/>
</dbReference>
<dbReference type="SUPFAM" id="SSF53335">
    <property type="entry name" value="S-adenosyl-L-methionine-dependent methyltransferases"/>
    <property type="match status" value="1"/>
</dbReference>
<reference evidence="7 8" key="1">
    <citation type="submission" date="2016-02" db="EMBL/GenBank/DDBJ databases">
        <title>Genome sequence of Clostridium tepidiprofundi DSM 19306.</title>
        <authorList>
            <person name="Poehlein A."/>
            <person name="Daniel R."/>
        </authorList>
    </citation>
    <scope>NUCLEOTIDE SEQUENCE [LARGE SCALE GENOMIC DNA]</scope>
    <source>
        <strain evidence="7 8">DSM 19306</strain>
    </source>
</reference>
<dbReference type="PANTHER" id="PTHR43182">
    <property type="entry name" value="COBALT-PRECORRIN-6B C(15)-METHYLTRANSFERASE (DECARBOXYLATING)"/>
    <property type="match status" value="1"/>
</dbReference>
<evidence type="ECO:0000256" key="5">
    <source>
        <dbReference type="ARBA" id="ARBA00022691"/>
    </source>
</evidence>
<evidence type="ECO:0000313" key="8">
    <source>
        <dbReference type="Proteomes" id="UP000075531"/>
    </source>
</evidence>
<dbReference type="UniPathway" id="UPA00148"/>
<dbReference type="InterPro" id="IPR025714">
    <property type="entry name" value="Methyltranfer_dom"/>
</dbReference>
<dbReference type="STRING" id="1121338.CLTEP_04530"/>
<evidence type="ECO:0000256" key="4">
    <source>
        <dbReference type="ARBA" id="ARBA00022679"/>
    </source>
</evidence>
<comment type="pathway">
    <text evidence="1">Cofactor biosynthesis; adenosylcobalamin biosynthesis.</text>
</comment>
<gene>
    <name evidence="7" type="primary">cbiT</name>
    <name evidence="7" type="ORF">CLTEP_04530</name>
</gene>
<evidence type="ECO:0000256" key="1">
    <source>
        <dbReference type="ARBA" id="ARBA00004953"/>
    </source>
</evidence>